<evidence type="ECO:0000256" key="3">
    <source>
        <dbReference type="ARBA" id="ARBA00022723"/>
    </source>
</evidence>
<dbReference type="InterPro" id="IPR018866">
    <property type="entry name" value="Znf-4CXXC_R1"/>
</dbReference>
<dbReference type="Gene3D" id="2.60.120.650">
    <property type="entry name" value="Cupin"/>
    <property type="match status" value="1"/>
</dbReference>
<sequence length="771" mass="88759">MAKKKKKIEVEVTDPTEEQQCRWYDADNLRCHLWRIHNRPYCESHNLQPLQHHPSNHSSLIASHNDDYDDEEEEEEEEVMPQKKNRSVSSVKQQHSLAKVGAFNLRKTSKRVLEDSDDDEEVSVSKKRSKLYHNDTHKKMKKKEQGVIPQNSVIVIEDSDEEVVVRKKRSKLYRNASKKKKEQQVCEKVVMDSNNWKGSSSAFQCNMCHQCKHHKRVVRCRNCHNKCFCMPCIQRWYPEMSEEAIAESCPYCRGNCNCKACLRKENANKNFEDSGEPRNQDVKIQHLKHLVQALCPFLEQFNQEQLLELEMEAKIQGLSLSDVKVSQIDYSEDERIYCNNCKTSIIDFHRSCPNCSYDICLTCCREIRGNFSQREIIEQYVDFSNAQLQSGGEPLDLHSRKKQSSNVRLQSNSEDTVRSKHVWREVENCVISCPSSDNGGCGHEYLELKSIFGENGILELTEKVKRLVEVHRLKDMPTVSSAQCSSCFKSHDELNSSSNNLRKASCREDSNDNYLYCPTASEVKCGDLEHFQGHWIKGEPVIVRNTLELTNGLSWEPMVMWRALRERSYHGSKLLKEKAIDCLDWCEVEINIHQFFKGYSEGRLHRNFWPEMLKLKDWPPSSYFEQRLPRHGLEFISALPYKEYTHPRSGFLNLATKLNASLRPDLGPKTYIAYGFTEELGRGDSVTKLHCDMSDAVCNLHFVVLSSGYKIISKFILNTHEPKVDVDSDCTTLIKSSVLHEGSCINIQIQKIGGLRLLQGAVGISGQGVAQ</sequence>
<keyword evidence="4" id="KW-0805">Transcription regulation</keyword>
<keyword evidence="11" id="KW-1185">Reference proteome</keyword>
<dbReference type="InterPro" id="IPR045109">
    <property type="entry name" value="LSDs-like"/>
</dbReference>
<dbReference type="Proteomes" id="UP001372338">
    <property type="component" value="Unassembled WGS sequence"/>
</dbReference>
<dbReference type="GO" id="GO:0000785">
    <property type="term" value="C:chromatin"/>
    <property type="evidence" value="ECO:0007669"/>
    <property type="project" value="TreeGrafter"/>
</dbReference>
<evidence type="ECO:0000256" key="7">
    <source>
        <dbReference type="PROSITE-ProRule" id="PRU00175"/>
    </source>
</evidence>
<keyword evidence="7" id="KW-0863">Zinc-finger</keyword>
<comment type="subcellular location">
    <subcellularLocation>
        <location evidence="1">Nucleus</location>
    </subcellularLocation>
</comment>
<evidence type="ECO:0000259" key="9">
    <source>
        <dbReference type="PROSITE" id="PS50089"/>
    </source>
</evidence>
<name>A0AAN9J1E0_CROPI</name>
<dbReference type="GO" id="GO:0031490">
    <property type="term" value="F:chromatin DNA binding"/>
    <property type="evidence" value="ECO:0007669"/>
    <property type="project" value="TreeGrafter"/>
</dbReference>
<evidence type="ECO:0000256" key="4">
    <source>
        <dbReference type="ARBA" id="ARBA00023015"/>
    </source>
</evidence>
<evidence type="ECO:0000256" key="6">
    <source>
        <dbReference type="ARBA" id="ARBA00023242"/>
    </source>
</evidence>
<feature type="domain" description="RING-type" evidence="9">
    <location>
        <begin position="205"/>
        <end position="253"/>
    </location>
</feature>
<dbReference type="SMART" id="SM00558">
    <property type="entry name" value="JmjC"/>
    <property type="match status" value="1"/>
</dbReference>
<comment type="similarity">
    <text evidence="2">Belongs to the JARID1 histone demethylase family.</text>
</comment>
<dbReference type="PROSITE" id="PS50089">
    <property type="entry name" value="ZF_RING_2"/>
    <property type="match status" value="1"/>
</dbReference>
<protein>
    <recommendedName>
        <fullName evidence="9">RING-type domain-containing protein</fullName>
    </recommendedName>
</protein>
<evidence type="ECO:0000313" key="11">
    <source>
        <dbReference type="Proteomes" id="UP001372338"/>
    </source>
</evidence>
<keyword evidence="7" id="KW-0862">Zinc</keyword>
<evidence type="ECO:0000256" key="1">
    <source>
        <dbReference type="ARBA" id="ARBA00004123"/>
    </source>
</evidence>
<dbReference type="PANTHER" id="PTHR12549">
    <property type="entry name" value="JMJC DOMAIN-CONTAINING HISTONE DEMETHYLATION PROTEIN"/>
    <property type="match status" value="1"/>
</dbReference>
<dbReference type="InterPro" id="IPR003347">
    <property type="entry name" value="JmjC_dom"/>
</dbReference>
<feature type="region of interest" description="Disordered" evidence="8">
    <location>
        <begin position="50"/>
        <end position="95"/>
    </location>
</feature>
<keyword evidence="6" id="KW-0539">Nucleus</keyword>
<evidence type="ECO:0000313" key="10">
    <source>
        <dbReference type="EMBL" id="KAK7290303.1"/>
    </source>
</evidence>
<feature type="compositionally biased region" description="Acidic residues" evidence="8">
    <location>
        <begin position="67"/>
        <end position="79"/>
    </location>
</feature>
<evidence type="ECO:0000256" key="8">
    <source>
        <dbReference type="SAM" id="MobiDB-lite"/>
    </source>
</evidence>
<accession>A0AAN9J1E0</accession>
<dbReference type="InterPro" id="IPR001841">
    <property type="entry name" value="Znf_RING"/>
</dbReference>
<evidence type="ECO:0000256" key="2">
    <source>
        <dbReference type="ARBA" id="ARBA00006801"/>
    </source>
</evidence>
<dbReference type="EMBL" id="JAYWIO010000001">
    <property type="protein sequence ID" value="KAK7290303.1"/>
    <property type="molecule type" value="Genomic_DNA"/>
</dbReference>
<organism evidence="10 11">
    <name type="scientific">Crotalaria pallida</name>
    <name type="common">Smooth rattlebox</name>
    <name type="synonym">Crotalaria striata</name>
    <dbReference type="NCBI Taxonomy" id="3830"/>
    <lineage>
        <taxon>Eukaryota</taxon>
        <taxon>Viridiplantae</taxon>
        <taxon>Streptophyta</taxon>
        <taxon>Embryophyta</taxon>
        <taxon>Tracheophyta</taxon>
        <taxon>Spermatophyta</taxon>
        <taxon>Magnoliopsida</taxon>
        <taxon>eudicotyledons</taxon>
        <taxon>Gunneridae</taxon>
        <taxon>Pentapetalae</taxon>
        <taxon>rosids</taxon>
        <taxon>fabids</taxon>
        <taxon>Fabales</taxon>
        <taxon>Fabaceae</taxon>
        <taxon>Papilionoideae</taxon>
        <taxon>50 kb inversion clade</taxon>
        <taxon>genistoids sensu lato</taxon>
        <taxon>core genistoids</taxon>
        <taxon>Crotalarieae</taxon>
        <taxon>Crotalaria</taxon>
    </lineage>
</organism>
<dbReference type="GO" id="GO:0006357">
    <property type="term" value="P:regulation of transcription by RNA polymerase II"/>
    <property type="evidence" value="ECO:0007669"/>
    <property type="project" value="TreeGrafter"/>
</dbReference>
<dbReference type="Pfam" id="PF10497">
    <property type="entry name" value="zf-4CXXC_R1"/>
    <property type="match status" value="1"/>
</dbReference>
<dbReference type="GO" id="GO:0032454">
    <property type="term" value="F:histone H3K9 demethylase activity"/>
    <property type="evidence" value="ECO:0007669"/>
    <property type="project" value="InterPro"/>
</dbReference>
<comment type="caution">
    <text evidence="10">The sequence shown here is derived from an EMBL/GenBank/DDBJ whole genome shotgun (WGS) entry which is preliminary data.</text>
</comment>
<evidence type="ECO:0000256" key="5">
    <source>
        <dbReference type="ARBA" id="ARBA00023163"/>
    </source>
</evidence>
<keyword evidence="3" id="KW-0479">Metal-binding</keyword>
<dbReference type="GO" id="GO:0003712">
    <property type="term" value="F:transcription coregulator activity"/>
    <property type="evidence" value="ECO:0007669"/>
    <property type="project" value="TreeGrafter"/>
</dbReference>
<proteinExistence type="inferred from homology"/>
<reference evidence="10 11" key="1">
    <citation type="submission" date="2024-01" db="EMBL/GenBank/DDBJ databases">
        <title>The genomes of 5 underutilized Papilionoideae crops provide insights into root nodulation and disease resistanc.</title>
        <authorList>
            <person name="Yuan L."/>
        </authorList>
    </citation>
    <scope>NUCLEOTIDE SEQUENCE [LARGE SCALE GENOMIC DNA]</scope>
    <source>
        <strain evidence="10">ZHUSHIDOU_FW_LH</strain>
        <tissue evidence="10">Leaf</tissue>
    </source>
</reference>
<dbReference type="PANTHER" id="PTHR12549:SF11">
    <property type="entry name" value="LYSINE-SPECIFIC DEMETHYLASE JMJ25"/>
    <property type="match status" value="1"/>
</dbReference>
<keyword evidence="5" id="KW-0804">Transcription</keyword>
<gene>
    <name evidence="10" type="ORF">RIF29_04619</name>
</gene>
<dbReference type="GO" id="GO:0000118">
    <property type="term" value="C:histone deacetylase complex"/>
    <property type="evidence" value="ECO:0007669"/>
    <property type="project" value="TreeGrafter"/>
</dbReference>
<dbReference type="GO" id="GO:0008270">
    <property type="term" value="F:zinc ion binding"/>
    <property type="evidence" value="ECO:0007669"/>
    <property type="project" value="UniProtKB-KW"/>
</dbReference>
<dbReference type="AlphaFoldDB" id="A0AAN9J1E0"/>
<dbReference type="SUPFAM" id="SSF51197">
    <property type="entry name" value="Clavaminate synthase-like"/>
    <property type="match status" value="1"/>
</dbReference>